<dbReference type="CDD" id="cd04243">
    <property type="entry name" value="AAK_AK-HSDH-like"/>
    <property type="match status" value="1"/>
</dbReference>
<dbReference type="Gene3D" id="1.20.120.1320">
    <property type="entry name" value="Aspartokinase, catalytic domain"/>
    <property type="match status" value="1"/>
</dbReference>
<dbReference type="SUPFAM" id="SSF53633">
    <property type="entry name" value="Carbamate kinase-like"/>
    <property type="match status" value="1"/>
</dbReference>
<evidence type="ECO:0000256" key="7">
    <source>
        <dbReference type="ARBA" id="ARBA00047872"/>
    </source>
</evidence>
<evidence type="ECO:0000256" key="5">
    <source>
        <dbReference type="ARBA" id="ARBA00022777"/>
    </source>
</evidence>
<proteinExistence type="inferred from homology"/>
<dbReference type="InterPro" id="IPR018042">
    <property type="entry name" value="Aspartate_kinase_CS"/>
</dbReference>
<evidence type="ECO:0000256" key="1">
    <source>
        <dbReference type="ARBA" id="ARBA00004766"/>
    </source>
</evidence>
<comment type="pathway">
    <text evidence="1 10">Amino-acid biosynthesis; L-lysine biosynthesis via DAP pathway; (S)-tetrahydrodipicolinate from L-aspartate: step 1/4.</text>
</comment>
<dbReference type="SUPFAM" id="SSF55021">
    <property type="entry name" value="ACT-like"/>
    <property type="match status" value="2"/>
</dbReference>
<dbReference type="UniPathway" id="UPA00050">
    <property type="reaction ID" value="UER00461"/>
</dbReference>
<evidence type="ECO:0000256" key="8">
    <source>
        <dbReference type="PIRSR" id="PIRSR000726-1"/>
    </source>
</evidence>
<evidence type="ECO:0000256" key="4">
    <source>
        <dbReference type="ARBA" id="ARBA00022741"/>
    </source>
</evidence>
<evidence type="ECO:0000256" key="2">
    <source>
        <dbReference type="ARBA" id="ARBA00010122"/>
    </source>
</evidence>
<evidence type="ECO:0000313" key="13">
    <source>
        <dbReference type="EMBL" id="QBA22677.1"/>
    </source>
</evidence>
<dbReference type="UniPathway" id="UPA00051">
    <property type="reaction ID" value="UER00462"/>
</dbReference>
<dbReference type="InterPro" id="IPR042199">
    <property type="entry name" value="AsparK_Bifunc_asparK/hSer_DH"/>
</dbReference>
<dbReference type="GO" id="GO:0005829">
    <property type="term" value="C:cytosol"/>
    <property type="evidence" value="ECO:0007669"/>
    <property type="project" value="TreeGrafter"/>
</dbReference>
<dbReference type="GO" id="GO:0009090">
    <property type="term" value="P:homoserine biosynthetic process"/>
    <property type="evidence" value="ECO:0007669"/>
    <property type="project" value="TreeGrafter"/>
</dbReference>
<dbReference type="InterPro" id="IPR005260">
    <property type="entry name" value="Asp_kin_monofn"/>
</dbReference>
<evidence type="ECO:0000259" key="11">
    <source>
        <dbReference type="Pfam" id="PF00696"/>
    </source>
</evidence>
<evidence type="ECO:0000256" key="10">
    <source>
        <dbReference type="RuleBase" id="RU004249"/>
    </source>
</evidence>
<reference evidence="13" key="1">
    <citation type="submission" date="2019-01" db="EMBL/GenBank/DDBJ databases">
        <title>Whole Genome Sequencing for Putative Detection of Antimicrobial Resistance and Potential Virulence Factors in Chryseobacterium indologenes isolated from Nile Tilapia in Tanzania.</title>
        <authorList>
            <person name="Mwega E."/>
            <person name="Mutoloki S."/>
            <person name="Mugimba K."/>
            <person name="Colquhoun D."/>
            <person name="Mdegela R."/>
            <person name="Evensen O."/>
            <person name="Wasteson Y."/>
        </authorList>
    </citation>
    <scope>NUCLEOTIDE SEQUENCE [LARGE SCALE GENOMIC DNA]</scope>
    <source>
        <strain evidence="13">StR 01</strain>
    </source>
</reference>
<dbReference type="EMBL" id="CP035532">
    <property type="protein sequence ID" value="QBA22677.1"/>
    <property type="molecule type" value="Genomic_DNA"/>
</dbReference>
<evidence type="ECO:0000256" key="3">
    <source>
        <dbReference type="ARBA" id="ARBA00022679"/>
    </source>
</evidence>
<feature type="binding site" evidence="8">
    <location>
        <position position="121"/>
    </location>
    <ligand>
        <name>substrate</name>
    </ligand>
</feature>
<dbReference type="UniPathway" id="UPA00034">
    <property type="reaction ID" value="UER00015"/>
</dbReference>
<dbReference type="Pfam" id="PF22468">
    <property type="entry name" value="ACT_9"/>
    <property type="match status" value="1"/>
</dbReference>
<sequence length="439" mass="49538">MKVLKFGGTSVGSPERIEQLLPIIRSQAADKHLVVLSAVSGTTNDLVKLSELYENKDIEAAYQHIDVLYDKYKKFVNELFKTEEGISEALLFIDKIFDLFYQFKNKNFNSSAERVILAQGEIISTTLFHLHLKEIEIPSVLLSALDFMLIDEDKEPNIDYIREHAERKIAEFPEETLFITQGYICRNAEGEIDNLQRGGSDYTASLLGAALQVEEIQIWTDIDGFHNNDPRYVQNTKSIARLSFDEAAELSYFGAKILHPQSVFPARKYNVPVRLLDTMNLSASGTLISGEATNQNQIVAIAAKDNITAIRIQSSRMLMAYGFLRKVFEVFERYKTPIDMITTSEVAVSLTIDQTDYLSEIVKELESFSAVEIDNEQSIVCIVGDFRKNNNGYATIVSEAVKHIPIRMISYGGSENNISLLVSSAYKIEALRSLHNRLF</sequence>
<dbReference type="GO" id="GO:0004072">
    <property type="term" value="F:aspartate kinase activity"/>
    <property type="evidence" value="ECO:0007669"/>
    <property type="project" value="UniProtKB-EC"/>
</dbReference>
<dbReference type="AlphaFoldDB" id="A0A411DQQ9"/>
<dbReference type="GO" id="GO:0005524">
    <property type="term" value="F:ATP binding"/>
    <property type="evidence" value="ECO:0007669"/>
    <property type="project" value="UniProtKB-KW"/>
</dbReference>
<dbReference type="Gene3D" id="3.30.70.260">
    <property type="match status" value="2"/>
</dbReference>
<keyword evidence="10" id="KW-0028">Amino-acid biosynthesis</keyword>
<feature type="binding site" evidence="8">
    <location>
        <position position="231"/>
    </location>
    <ligand>
        <name>ATP</name>
        <dbReference type="ChEBI" id="CHEBI:30616"/>
    </ligand>
</feature>
<feature type="binding site" evidence="8">
    <location>
        <begin position="5"/>
        <end position="8"/>
    </location>
    <ligand>
        <name>ATP</name>
        <dbReference type="ChEBI" id="CHEBI:30616"/>
    </ligand>
</feature>
<feature type="binding site" evidence="8">
    <location>
        <begin position="220"/>
        <end position="221"/>
    </location>
    <ligand>
        <name>ATP</name>
        <dbReference type="ChEBI" id="CHEBI:30616"/>
    </ligand>
</feature>
<keyword evidence="4 8" id="KW-0547">Nucleotide-binding</keyword>
<dbReference type="GO" id="GO:0009088">
    <property type="term" value="P:threonine biosynthetic process"/>
    <property type="evidence" value="ECO:0007669"/>
    <property type="project" value="UniProtKB-UniPathway"/>
</dbReference>
<dbReference type="InterPro" id="IPR054352">
    <property type="entry name" value="ACT_Aspartokinase"/>
</dbReference>
<dbReference type="EC" id="2.7.2.4" evidence="9"/>
<dbReference type="PANTHER" id="PTHR21499">
    <property type="entry name" value="ASPARTATE KINASE"/>
    <property type="match status" value="1"/>
</dbReference>
<comment type="similarity">
    <text evidence="2 9">Belongs to the aspartokinase family.</text>
</comment>
<dbReference type="Pfam" id="PF00696">
    <property type="entry name" value="AA_kinase"/>
    <property type="match status" value="1"/>
</dbReference>
<feature type="domain" description="Aspartate/glutamate/uridylate kinase" evidence="11">
    <location>
        <begin position="2"/>
        <end position="276"/>
    </location>
</feature>
<dbReference type="GO" id="GO:0009089">
    <property type="term" value="P:lysine biosynthetic process via diaminopimelate"/>
    <property type="evidence" value="ECO:0007669"/>
    <property type="project" value="UniProtKB-UniPathway"/>
</dbReference>
<dbReference type="Gene3D" id="3.40.1160.10">
    <property type="entry name" value="Acetylglutamate kinase-like"/>
    <property type="match status" value="1"/>
</dbReference>
<comment type="pathway">
    <text evidence="10">Amino-acid biosynthesis; L-methionine biosynthesis via de novo pathway; L-homoserine from L-aspartate: step 1/3.</text>
</comment>
<keyword evidence="5 9" id="KW-0418">Kinase</keyword>
<keyword evidence="6 8" id="KW-0067">ATP-binding</keyword>
<dbReference type="NCBIfam" id="TIGR00657">
    <property type="entry name" value="asp_kinases"/>
    <property type="match status" value="1"/>
</dbReference>
<protein>
    <recommendedName>
        <fullName evidence="9">Aspartokinase</fullName>
        <ecNumber evidence="9">2.7.2.4</ecNumber>
    </recommendedName>
</protein>
<dbReference type="InterPro" id="IPR001341">
    <property type="entry name" value="Asp_kinase"/>
</dbReference>
<dbReference type="InterPro" id="IPR036393">
    <property type="entry name" value="AceGlu_kinase-like_sf"/>
</dbReference>
<comment type="pathway">
    <text evidence="10">Amino-acid biosynthesis; L-threonine biosynthesis; L-threonine from L-aspartate: step 1/5.</text>
</comment>
<evidence type="ECO:0000256" key="6">
    <source>
        <dbReference type="ARBA" id="ARBA00022840"/>
    </source>
</evidence>
<evidence type="ECO:0000259" key="12">
    <source>
        <dbReference type="Pfam" id="PF22468"/>
    </source>
</evidence>
<dbReference type="PROSITE" id="PS00324">
    <property type="entry name" value="ASPARTOKINASE"/>
    <property type="match status" value="1"/>
</dbReference>
<feature type="binding site" evidence="8">
    <location>
        <position position="43"/>
    </location>
    <ligand>
        <name>substrate</name>
    </ligand>
</feature>
<gene>
    <name evidence="13" type="ORF">EU348_16400</name>
</gene>
<comment type="catalytic activity">
    <reaction evidence="7 9">
        <text>L-aspartate + ATP = 4-phospho-L-aspartate + ADP</text>
        <dbReference type="Rhea" id="RHEA:23776"/>
        <dbReference type="ChEBI" id="CHEBI:29991"/>
        <dbReference type="ChEBI" id="CHEBI:30616"/>
        <dbReference type="ChEBI" id="CHEBI:57535"/>
        <dbReference type="ChEBI" id="CHEBI:456216"/>
        <dbReference type="EC" id="2.7.2.4"/>
    </reaction>
</comment>
<evidence type="ECO:0000256" key="9">
    <source>
        <dbReference type="RuleBase" id="RU003448"/>
    </source>
</evidence>
<accession>A0A411DQQ9</accession>
<dbReference type="InterPro" id="IPR001048">
    <property type="entry name" value="Asp/Glu/Uridylate_kinase"/>
</dbReference>
<feature type="domain" description="Aspartokinase ACT" evidence="12">
    <location>
        <begin position="380"/>
        <end position="437"/>
    </location>
</feature>
<name>A0A411DQQ9_CHRID</name>
<dbReference type="InterPro" id="IPR045865">
    <property type="entry name" value="ACT-like_dom_sf"/>
</dbReference>
<keyword evidence="3 9" id="KW-0808">Transferase</keyword>
<dbReference type="PIRSF" id="PIRSF000726">
    <property type="entry name" value="Asp_kin"/>
    <property type="match status" value="1"/>
</dbReference>
<dbReference type="PANTHER" id="PTHR21499:SF59">
    <property type="entry name" value="ASPARTOKINASE"/>
    <property type="match status" value="1"/>
</dbReference>
<organism evidence="13">
    <name type="scientific">Chryseobacterium indologenes</name>
    <name type="common">Flavobacterium indologenes</name>
    <dbReference type="NCBI Taxonomy" id="253"/>
    <lineage>
        <taxon>Bacteria</taxon>
        <taxon>Pseudomonadati</taxon>
        <taxon>Bacteroidota</taxon>
        <taxon>Flavobacteriia</taxon>
        <taxon>Flavobacteriales</taxon>
        <taxon>Weeksellaceae</taxon>
        <taxon>Chryseobacterium group</taxon>
        <taxon>Chryseobacterium</taxon>
    </lineage>
</organism>